<dbReference type="SUPFAM" id="SSF69635">
    <property type="entry name" value="Type III secretory system chaperone-like"/>
    <property type="match status" value="1"/>
</dbReference>
<evidence type="ECO:0000313" key="2">
    <source>
        <dbReference type="Proteomes" id="UP001156870"/>
    </source>
</evidence>
<dbReference type="Proteomes" id="UP001156870">
    <property type="component" value="Unassembled WGS sequence"/>
</dbReference>
<name>A0AA37WM90_9GAMM</name>
<dbReference type="EMBL" id="BSPD01000017">
    <property type="protein sequence ID" value="GLS24681.1"/>
    <property type="molecule type" value="Genomic_DNA"/>
</dbReference>
<dbReference type="Pfam" id="PF05932">
    <property type="entry name" value="CesT"/>
    <property type="match status" value="1"/>
</dbReference>
<protein>
    <recommendedName>
        <fullName evidence="3">Molecular chaperone Tir</fullName>
    </recommendedName>
</protein>
<dbReference type="AlphaFoldDB" id="A0AA37WM90"/>
<proteinExistence type="predicted"/>
<organism evidence="1 2">
    <name type="scientific">Marinibactrum halimedae</name>
    <dbReference type="NCBI Taxonomy" id="1444977"/>
    <lineage>
        <taxon>Bacteria</taxon>
        <taxon>Pseudomonadati</taxon>
        <taxon>Pseudomonadota</taxon>
        <taxon>Gammaproteobacteria</taxon>
        <taxon>Cellvibrionales</taxon>
        <taxon>Cellvibrionaceae</taxon>
        <taxon>Marinibactrum</taxon>
    </lineage>
</organism>
<dbReference type="InterPro" id="IPR010261">
    <property type="entry name" value="Tir_chaperone"/>
</dbReference>
<comment type="caution">
    <text evidence="1">The sequence shown here is derived from an EMBL/GenBank/DDBJ whole genome shotgun (WGS) entry which is preliminary data.</text>
</comment>
<dbReference type="CDD" id="cd16364">
    <property type="entry name" value="T3SC_I-like"/>
    <property type="match status" value="1"/>
</dbReference>
<keyword evidence="2" id="KW-1185">Reference proteome</keyword>
<reference evidence="1 2" key="1">
    <citation type="journal article" date="2014" name="Int. J. Syst. Evol. Microbiol.">
        <title>Complete genome sequence of Corynebacterium casei LMG S-19264T (=DSM 44701T), isolated from a smear-ripened cheese.</title>
        <authorList>
            <consortium name="US DOE Joint Genome Institute (JGI-PGF)"/>
            <person name="Walter F."/>
            <person name="Albersmeier A."/>
            <person name="Kalinowski J."/>
            <person name="Ruckert C."/>
        </authorList>
    </citation>
    <scope>NUCLEOTIDE SEQUENCE [LARGE SCALE GENOMIC DNA]</scope>
    <source>
        <strain evidence="1 2">NBRC 110095</strain>
    </source>
</reference>
<sequence>MNIDFPRLIQELAVNLQQPLMDPVEDACRISWDNVDMHVYYHDDNGENLVILTLDIGEIPAGAEQRVFLLMLQANYLWIASEYATLSINPESNRVAICDKYNAELVNAEQLTERVKKLYQAAVYWQEIIADEAQHTATEGVSIKAGFENDFAIKI</sequence>
<dbReference type="RefSeq" id="WP_232593674.1">
    <property type="nucleotide sequence ID" value="NZ_BSPD01000017.1"/>
</dbReference>
<dbReference type="GO" id="GO:0030254">
    <property type="term" value="P:protein secretion by the type III secretion system"/>
    <property type="evidence" value="ECO:0007669"/>
    <property type="project" value="InterPro"/>
</dbReference>
<evidence type="ECO:0000313" key="1">
    <source>
        <dbReference type="EMBL" id="GLS24681.1"/>
    </source>
</evidence>
<dbReference type="Gene3D" id="3.30.1460.10">
    <property type="match status" value="1"/>
</dbReference>
<gene>
    <name evidence="1" type="ORF">GCM10007877_03950</name>
</gene>
<evidence type="ECO:0008006" key="3">
    <source>
        <dbReference type="Google" id="ProtNLM"/>
    </source>
</evidence>
<accession>A0AA37WM90</accession>